<organism evidence="2 3">
    <name type="scientific">Dentiscutata erythropus</name>
    <dbReference type="NCBI Taxonomy" id="1348616"/>
    <lineage>
        <taxon>Eukaryota</taxon>
        <taxon>Fungi</taxon>
        <taxon>Fungi incertae sedis</taxon>
        <taxon>Mucoromycota</taxon>
        <taxon>Glomeromycotina</taxon>
        <taxon>Glomeromycetes</taxon>
        <taxon>Diversisporales</taxon>
        <taxon>Gigasporaceae</taxon>
        <taxon>Dentiscutata</taxon>
    </lineage>
</organism>
<feature type="region of interest" description="Disordered" evidence="1">
    <location>
        <begin position="1"/>
        <end position="35"/>
    </location>
</feature>
<evidence type="ECO:0000256" key="1">
    <source>
        <dbReference type="SAM" id="MobiDB-lite"/>
    </source>
</evidence>
<proteinExistence type="predicted"/>
<dbReference type="AlphaFoldDB" id="A0A9N9FV94"/>
<feature type="compositionally biased region" description="Polar residues" evidence="1">
    <location>
        <begin position="14"/>
        <end position="23"/>
    </location>
</feature>
<dbReference type="OrthoDB" id="2463785at2759"/>
<name>A0A9N9FV94_9GLOM</name>
<protein>
    <submittedName>
        <fullName evidence="2">26159_t:CDS:1</fullName>
    </submittedName>
</protein>
<reference evidence="2" key="1">
    <citation type="submission" date="2021-06" db="EMBL/GenBank/DDBJ databases">
        <authorList>
            <person name="Kallberg Y."/>
            <person name="Tangrot J."/>
            <person name="Rosling A."/>
        </authorList>
    </citation>
    <scope>NUCLEOTIDE SEQUENCE</scope>
    <source>
        <strain evidence="2">MA453B</strain>
    </source>
</reference>
<feature type="non-terminal residue" evidence="2">
    <location>
        <position position="72"/>
    </location>
</feature>
<accession>A0A9N9FV94</accession>
<evidence type="ECO:0000313" key="2">
    <source>
        <dbReference type="EMBL" id="CAG8559991.1"/>
    </source>
</evidence>
<gene>
    <name evidence="2" type="ORF">DERYTH_LOCUS5688</name>
</gene>
<dbReference type="EMBL" id="CAJVPY010002418">
    <property type="protein sequence ID" value="CAG8559991.1"/>
    <property type="molecule type" value="Genomic_DNA"/>
</dbReference>
<evidence type="ECO:0000313" key="3">
    <source>
        <dbReference type="Proteomes" id="UP000789405"/>
    </source>
</evidence>
<comment type="caution">
    <text evidence="2">The sequence shown here is derived from an EMBL/GenBank/DDBJ whole genome shotgun (WGS) entry which is preliminary data.</text>
</comment>
<dbReference type="Proteomes" id="UP000789405">
    <property type="component" value="Unassembled WGS sequence"/>
</dbReference>
<sequence length="72" mass="8288">MSSKNTSKGKDSLGDQTEQNGSDNQDDDFRTTELRDALKKLTPRMKRHYNKLKSTEAKIAYLEAIKLERERG</sequence>
<keyword evidence="3" id="KW-1185">Reference proteome</keyword>